<dbReference type="CDD" id="cd00739">
    <property type="entry name" value="DHPS"/>
    <property type="match status" value="1"/>
</dbReference>
<keyword evidence="6" id="KW-0479">Metal-binding</keyword>
<evidence type="ECO:0000256" key="2">
    <source>
        <dbReference type="ARBA" id="ARBA00001946"/>
    </source>
</evidence>
<evidence type="ECO:0000256" key="3">
    <source>
        <dbReference type="ARBA" id="ARBA00004763"/>
    </source>
</evidence>
<dbReference type="NCBIfam" id="TIGR01496">
    <property type="entry name" value="DHPS"/>
    <property type="match status" value="1"/>
</dbReference>
<sequence length="276" mass="30311">MFTLNCKGKLTIIEQPLVMGILNVTPDSFFADSRMNGEDAVLYRAEQMLMDGATIIDIGGQSTRPGSLLIDEAEEEKRVIPAITALHKRFPEVLISVDTFYAKVAESAVDAGASIINDVSAGSIDEAMIETVAKLKVPYVLMHMTGNPQNMQVNPTYRNVVTEVFDFLNFRIQKLQELGISDIIVDPGFGFGKTIQHNFELLSGLEYFSQLGKPLLIGLSRKATIYKTLNINAEEALNGTTVLNTISLLKGAHILRVHDVKEAVQAVKLVSQINMV</sequence>
<evidence type="ECO:0000256" key="4">
    <source>
        <dbReference type="ARBA" id="ARBA00012458"/>
    </source>
</evidence>
<gene>
    <name evidence="10" type="primary">folP</name>
    <name evidence="10" type="ORF">OCK74_20325</name>
</gene>
<comment type="caution">
    <text evidence="10">The sequence shown here is derived from an EMBL/GenBank/DDBJ whole genome shotgun (WGS) entry which is preliminary data.</text>
</comment>
<comment type="catalytic activity">
    <reaction evidence="1">
        <text>(7,8-dihydropterin-6-yl)methyl diphosphate + 4-aminobenzoate = 7,8-dihydropteroate + diphosphate</text>
        <dbReference type="Rhea" id="RHEA:19949"/>
        <dbReference type="ChEBI" id="CHEBI:17836"/>
        <dbReference type="ChEBI" id="CHEBI:17839"/>
        <dbReference type="ChEBI" id="CHEBI:33019"/>
        <dbReference type="ChEBI" id="CHEBI:72950"/>
        <dbReference type="EC" id="2.5.1.15"/>
    </reaction>
</comment>
<dbReference type="EC" id="2.5.1.15" evidence="4"/>
<dbReference type="GO" id="GO:0005829">
    <property type="term" value="C:cytosol"/>
    <property type="evidence" value="ECO:0007669"/>
    <property type="project" value="TreeGrafter"/>
</dbReference>
<accession>A0A9X2XXP8</accession>
<dbReference type="InterPro" id="IPR011005">
    <property type="entry name" value="Dihydropteroate_synth-like_sf"/>
</dbReference>
<keyword evidence="11" id="KW-1185">Reference proteome</keyword>
<keyword evidence="5 10" id="KW-0808">Transferase</keyword>
<dbReference type="Gene3D" id="3.20.20.20">
    <property type="entry name" value="Dihydropteroate synthase-like"/>
    <property type="match status" value="1"/>
</dbReference>
<dbReference type="InterPro" id="IPR000489">
    <property type="entry name" value="Pterin-binding_dom"/>
</dbReference>
<reference evidence="10" key="2">
    <citation type="submission" date="2023-04" db="EMBL/GenBank/DDBJ databases">
        <title>Paracnuella aquatica gen. nov., sp. nov., a member of the family Chitinophagaceae isolated from a hot spring.</title>
        <authorList>
            <person name="Wang C."/>
        </authorList>
    </citation>
    <scope>NUCLEOTIDE SEQUENCE</scope>
    <source>
        <strain evidence="10">LB-8</strain>
    </source>
</reference>
<dbReference type="RefSeq" id="WP_279298918.1">
    <property type="nucleotide sequence ID" value="NZ_JAOTIF010000020.1"/>
</dbReference>
<evidence type="ECO:0000256" key="8">
    <source>
        <dbReference type="ARBA" id="ARBA00022909"/>
    </source>
</evidence>
<comment type="pathway">
    <text evidence="3">Cofactor biosynthesis; tetrahydrofolate biosynthesis; 7,8-dihydrofolate from 2-amino-4-hydroxy-6-hydroxymethyl-7,8-dihydropteridine diphosphate and 4-aminobenzoate: step 1/2.</text>
</comment>
<evidence type="ECO:0000256" key="6">
    <source>
        <dbReference type="ARBA" id="ARBA00022723"/>
    </source>
</evidence>
<dbReference type="GO" id="GO:0046656">
    <property type="term" value="P:folic acid biosynthetic process"/>
    <property type="evidence" value="ECO:0007669"/>
    <property type="project" value="UniProtKB-KW"/>
</dbReference>
<dbReference type="SUPFAM" id="SSF51717">
    <property type="entry name" value="Dihydropteroate synthetase-like"/>
    <property type="match status" value="1"/>
</dbReference>
<dbReference type="GO" id="GO:0004156">
    <property type="term" value="F:dihydropteroate synthase activity"/>
    <property type="evidence" value="ECO:0007669"/>
    <property type="project" value="UniProtKB-EC"/>
</dbReference>
<dbReference type="AlphaFoldDB" id="A0A9X2XXP8"/>
<dbReference type="PANTHER" id="PTHR20941">
    <property type="entry name" value="FOLATE SYNTHESIS PROTEINS"/>
    <property type="match status" value="1"/>
</dbReference>
<proteinExistence type="predicted"/>
<dbReference type="EMBL" id="JAOTIF010000020">
    <property type="protein sequence ID" value="MCU7551479.1"/>
    <property type="molecule type" value="Genomic_DNA"/>
</dbReference>
<keyword evidence="8" id="KW-0289">Folate biosynthesis</keyword>
<dbReference type="PANTHER" id="PTHR20941:SF1">
    <property type="entry name" value="FOLIC ACID SYNTHESIS PROTEIN FOL1"/>
    <property type="match status" value="1"/>
</dbReference>
<dbReference type="InterPro" id="IPR006390">
    <property type="entry name" value="DHP_synth_dom"/>
</dbReference>
<evidence type="ECO:0000313" key="11">
    <source>
        <dbReference type="Proteomes" id="UP001155483"/>
    </source>
</evidence>
<evidence type="ECO:0000256" key="5">
    <source>
        <dbReference type="ARBA" id="ARBA00022679"/>
    </source>
</evidence>
<name>A0A9X2XXP8_9BACT</name>
<reference evidence="10" key="1">
    <citation type="submission" date="2022-09" db="EMBL/GenBank/DDBJ databases">
        <authorList>
            <person name="Yuan C."/>
            <person name="Ke Z."/>
        </authorList>
    </citation>
    <scope>NUCLEOTIDE SEQUENCE</scope>
    <source>
        <strain evidence="10">LB-8</strain>
    </source>
</reference>
<evidence type="ECO:0000256" key="7">
    <source>
        <dbReference type="ARBA" id="ARBA00022842"/>
    </source>
</evidence>
<dbReference type="Pfam" id="PF00809">
    <property type="entry name" value="Pterin_bind"/>
    <property type="match status" value="1"/>
</dbReference>
<dbReference type="PROSITE" id="PS00793">
    <property type="entry name" value="DHPS_2"/>
    <property type="match status" value="1"/>
</dbReference>
<feature type="domain" description="Pterin-binding" evidence="9">
    <location>
        <begin position="16"/>
        <end position="268"/>
    </location>
</feature>
<protein>
    <recommendedName>
        <fullName evidence="4">dihydropteroate synthase</fullName>
        <ecNumber evidence="4">2.5.1.15</ecNumber>
    </recommendedName>
</protein>
<keyword evidence="7" id="KW-0460">Magnesium</keyword>
<dbReference type="InterPro" id="IPR045031">
    <property type="entry name" value="DHP_synth-like"/>
</dbReference>
<dbReference type="PROSITE" id="PS50972">
    <property type="entry name" value="PTERIN_BINDING"/>
    <property type="match status" value="1"/>
</dbReference>
<organism evidence="10 11">
    <name type="scientific">Paraflavisolibacter caeni</name>
    <dbReference type="NCBI Taxonomy" id="2982496"/>
    <lineage>
        <taxon>Bacteria</taxon>
        <taxon>Pseudomonadati</taxon>
        <taxon>Bacteroidota</taxon>
        <taxon>Chitinophagia</taxon>
        <taxon>Chitinophagales</taxon>
        <taxon>Chitinophagaceae</taxon>
        <taxon>Paraflavisolibacter</taxon>
    </lineage>
</organism>
<dbReference type="GO" id="GO:0046654">
    <property type="term" value="P:tetrahydrofolate biosynthetic process"/>
    <property type="evidence" value="ECO:0007669"/>
    <property type="project" value="TreeGrafter"/>
</dbReference>
<comment type="cofactor">
    <cofactor evidence="2">
        <name>Mg(2+)</name>
        <dbReference type="ChEBI" id="CHEBI:18420"/>
    </cofactor>
</comment>
<evidence type="ECO:0000256" key="1">
    <source>
        <dbReference type="ARBA" id="ARBA00000012"/>
    </source>
</evidence>
<dbReference type="Proteomes" id="UP001155483">
    <property type="component" value="Unassembled WGS sequence"/>
</dbReference>
<evidence type="ECO:0000313" key="10">
    <source>
        <dbReference type="EMBL" id="MCU7551479.1"/>
    </source>
</evidence>
<evidence type="ECO:0000259" key="9">
    <source>
        <dbReference type="PROSITE" id="PS50972"/>
    </source>
</evidence>
<dbReference type="GO" id="GO:0046872">
    <property type="term" value="F:metal ion binding"/>
    <property type="evidence" value="ECO:0007669"/>
    <property type="project" value="UniProtKB-KW"/>
</dbReference>